<comment type="function">
    <text evidence="7">An essential GTPase which binds GTP, GDP and possibly (p)ppGpp with moderate affinity, with high nucleotide exchange rates and a fairly low GTP hydrolysis rate. Plays a role in control of the cell cycle, stress response, ribosome biogenesis and in those bacteria that undergo differentiation, in morphogenesis control.</text>
</comment>
<accession>A0ABW4NBY5</accession>
<keyword evidence="11" id="KW-1185">Reference proteome</keyword>
<dbReference type="NCBIfam" id="NF008955">
    <property type="entry name" value="PRK12297.1"/>
    <property type="match status" value="1"/>
</dbReference>
<dbReference type="Gene3D" id="3.40.50.300">
    <property type="entry name" value="P-loop containing nucleotide triphosphate hydrolases"/>
    <property type="match status" value="1"/>
</dbReference>
<feature type="binding site" evidence="7">
    <location>
        <begin position="166"/>
        <end position="173"/>
    </location>
    <ligand>
        <name>GTP</name>
        <dbReference type="ChEBI" id="CHEBI:37565"/>
    </ligand>
</feature>
<keyword evidence="7" id="KW-0963">Cytoplasm</keyword>
<keyword evidence="6 7" id="KW-0342">GTP-binding</keyword>
<evidence type="ECO:0000259" key="8">
    <source>
        <dbReference type="PROSITE" id="PS51710"/>
    </source>
</evidence>
<dbReference type="NCBIfam" id="TIGR00231">
    <property type="entry name" value="small_GTP"/>
    <property type="match status" value="1"/>
</dbReference>
<dbReference type="HAMAP" id="MF_01454">
    <property type="entry name" value="GTPase_Obg"/>
    <property type="match status" value="1"/>
</dbReference>
<evidence type="ECO:0000313" key="11">
    <source>
        <dbReference type="Proteomes" id="UP001597283"/>
    </source>
</evidence>
<comment type="similarity">
    <text evidence="1 7">Belongs to the TRAFAC class OBG-HflX-like GTPase superfamily. OBG GTPase family.</text>
</comment>
<dbReference type="Pfam" id="PF01926">
    <property type="entry name" value="MMR_HSR1"/>
    <property type="match status" value="1"/>
</dbReference>
<evidence type="ECO:0000256" key="2">
    <source>
        <dbReference type="ARBA" id="ARBA00022723"/>
    </source>
</evidence>
<dbReference type="PROSITE" id="PS51883">
    <property type="entry name" value="OBG"/>
    <property type="match status" value="1"/>
</dbReference>
<dbReference type="InterPro" id="IPR031167">
    <property type="entry name" value="G_OBG"/>
</dbReference>
<gene>
    <name evidence="10" type="primary">obgE</name>
    <name evidence="7" type="synonym">obg</name>
    <name evidence="10" type="ORF">ACFSC3_05380</name>
</gene>
<dbReference type="SUPFAM" id="SSF82051">
    <property type="entry name" value="Obg GTP-binding protein N-terminal domain"/>
    <property type="match status" value="1"/>
</dbReference>
<feature type="binding site" evidence="7">
    <location>
        <begin position="308"/>
        <end position="310"/>
    </location>
    <ligand>
        <name>GTP</name>
        <dbReference type="ChEBI" id="CHEBI:37565"/>
    </ligand>
</feature>
<dbReference type="RefSeq" id="WP_380939373.1">
    <property type="nucleotide sequence ID" value="NZ_JBHUFC010000002.1"/>
</dbReference>
<feature type="binding site" evidence="7">
    <location>
        <begin position="279"/>
        <end position="282"/>
    </location>
    <ligand>
        <name>GTP</name>
        <dbReference type="ChEBI" id="CHEBI:37565"/>
    </ligand>
</feature>
<dbReference type="InterPro" id="IPR045086">
    <property type="entry name" value="OBG_GTPase"/>
</dbReference>
<dbReference type="InterPro" id="IPR006169">
    <property type="entry name" value="GTP1_OBG_dom"/>
</dbReference>
<keyword evidence="2 7" id="KW-0479">Metal-binding</keyword>
<keyword evidence="5 7" id="KW-0460">Magnesium</keyword>
<name>A0ABW4NBY5_9SPHN</name>
<evidence type="ECO:0000256" key="4">
    <source>
        <dbReference type="ARBA" id="ARBA00022801"/>
    </source>
</evidence>
<dbReference type="PROSITE" id="PS00905">
    <property type="entry name" value="GTP1_OBG"/>
    <property type="match status" value="1"/>
</dbReference>
<comment type="caution">
    <text evidence="10">The sequence shown here is derived from an EMBL/GenBank/DDBJ whole genome shotgun (WGS) entry which is preliminary data.</text>
</comment>
<sequence>MHFLDQAKIFVRSGAGGGGAVSFRREKFIEYGGPDGGNGGKGGDIVFEAVAGLNTLIDFRYTQHFRAPRGKGGAGSNMTGAGGEDLVIKVPVGTQVLSEDKEEVLLDFTRVGQREVFLRGGDGGRGNLSYKTSTNRAPRQHGTGWPSEEAWVWLRLKLLADAGLVGLPNAGKSTFINAVTNAQAKVGAYAFTTTRPQLGVVRHHDREFVIADIPGLIEGAAEGAGIGDRFLGHIERCQVLLHLVDANDEDVATSYRIVREELENYGAGLTDKPVVVALNKIDTLDEELIKALSEELEEASGAQVIPISGAAQIGVDWVLDELLAKMSDAADVVPDDDEGEDAVEWSPV</sequence>
<feature type="binding site" evidence="7">
    <location>
        <position position="193"/>
    </location>
    <ligand>
        <name>Mg(2+)</name>
        <dbReference type="ChEBI" id="CHEBI:18420"/>
    </ligand>
</feature>
<proteinExistence type="inferred from homology"/>
<dbReference type="Pfam" id="PF01018">
    <property type="entry name" value="GTP1_OBG"/>
    <property type="match status" value="1"/>
</dbReference>
<comment type="subunit">
    <text evidence="7">Monomer.</text>
</comment>
<dbReference type="PRINTS" id="PR00326">
    <property type="entry name" value="GTP1OBG"/>
</dbReference>
<dbReference type="InterPro" id="IPR014100">
    <property type="entry name" value="GTP-bd_Obg/CgtA"/>
</dbReference>
<evidence type="ECO:0000256" key="7">
    <source>
        <dbReference type="HAMAP-Rule" id="MF_01454"/>
    </source>
</evidence>
<dbReference type="InterPro" id="IPR036726">
    <property type="entry name" value="GTP1_OBG_dom_sf"/>
</dbReference>
<dbReference type="PIRSF" id="PIRSF002401">
    <property type="entry name" value="GTP_bd_Obg/CgtA"/>
    <property type="match status" value="1"/>
</dbReference>
<dbReference type="CDD" id="cd01898">
    <property type="entry name" value="Obg"/>
    <property type="match status" value="1"/>
</dbReference>
<dbReference type="PANTHER" id="PTHR11702">
    <property type="entry name" value="DEVELOPMENTALLY REGULATED GTP-BINDING PROTEIN-RELATED"/>
    <property type="match status" value="1"/>
</dbReference>
<comment type="caution">
    <text evidence="7">Lacks conserved residue(s) required for the propagation of feature annotation.</text>
</comment>
<keyword evidence="3 7" id="KW-0547">Nucleotide-binding</keyword>
<feature type="binding site" evidence="7">
    <location>
        <begin position="212"/>
        <end position="215"/>
    </location>
    <ligand>
        <name>GTP</name>
        <dbReference type="ChEBI" id="CHEBI:37565"/>
    </ligand>
</feature>
<feature type="domain" description="OBG-type G" evidence="8">
    <location>
        <begin position="160"/>
        <end position="327"/>
    </location>
</feature>
<feature type="domain" description="Obg" evidence="9">
    <location>
        <begin position="1"/>
        <end position="159"/>
    </location>
</feature>
<organism evidence="10 11">
    <name type="scientific">Sphingomonas floccifaciens</name>
    <dbReference type="NCBI Taxonomy" id="1844115"/>
    <lineage>
        <taxon>Bacteria</taxon>
        <taxon>Pseudomonadati</taxon>
        <taxon>Pseudomonadota</taxon>
        <taxon>Alphaproteobacteria</taxon>
        <taxon>Sphingomonadales</taxon>
        <taxon>Sphingomonadaceae</taxon>
        <taxon>Sphingomonas</taxon>
    </lineage>
</organism>
<dbReference type="SUPFAM" id="SSF52540">
    <property type="entry name" value="P-loop containing nucleoside triphosphate hydrolases"/>
    <property type="match status" value="1"/>
</dbReference>
<evidence type="ECO:0000313" key="10">
    <source>
        <dbReference type="EMBL" id="MFD1786999.1"/>
    </source>
</evidence>
<feature type="binding site" evidence="7">
    <location>
        <position position="173"/>
    </location>
    <ligand>
        <name>Mg(2+)</name>
        <dbReference type="ChEBI" id="CHEBI:18420"/>
    </ligand>
</feature>
<evidence type="ECO:0000256" key="3">
    <source>
        <dbReference type="ARBA" id="ARBA00022741"/>
    </source>
</evidence>
<evidence type="ECO:0000256" key="5">
    <source>
        <dbReference type="ARBA" id="ARBA00022842"/>
    </source>
</evidence>
<keyword evidence="4 7" id="KW-0378">Hydrolase</keyword>
<reference evidence="11" key="1">
    <citation type="journal article" date="2019" name="Int. J. Syst. Evol. Microbiol.">
        <title>The Global Catalogue of Microorganisms (GCM) 10K type strain sequencing project: providing services to taxonomists for standard genome sequencing and annotation.</title>
        <authorList>
            <consortium name="The Broad Institute Genomics Platform"/>
            <consortium name="The Broad Institute Genome Sequencing Center for Infectious Disease"/>
            <person name="Wu L."/>
            <person name="Ma J."/>
        </authorList>
    </citation>
    <scope>NUCLEOTIDE SEQUENCE [LARGE SCALE GENOMIC DNA]</scope>
    <source>
        <strain evidence="11">Q85</strain>
    </source>
</reference>
<dbReference type="InterPro" id="IPR006073">
    <property type="entry name" value="GTP-bd"/>
</dbReference>
<dbReference type="EMBL" id="JBHUFC010000002">
    <property type="protein sequence ID" value="MFD1786999.1"/>
    <property type="molecule type" value="Genomic_DNA"/>
</dbReference>
<dbReference type="Gene3D" id="2.70.210.12">
    <property type="entry name" value="GTP1/OBG domain"/>
    <property type="match status" value="1"/>
</dbReference>
<dbReference type="EC" id="3.6.5.-" evidence="7"/>
<dbReference type="PROSITE" id="PS51710">
    <property type="entry name" value="G_OBG"/>
    <property type="match status" value="1"/>
</dbReference>
<dbReference type="InterPro" id="IPR027417">
    <property type="entry name" value="P-loop_NTPase"/>
</dbReference>
<dbReference type="Proteomes" id="UP001597283">
    <property type="component" value="Unassembled WGS sequence"/>
</dbReference>
<evidence type="ECO:0000259" key="9">
    <source>
        <dbReference type="PROSITE" id="PS51883"/>
    </source>
</evidence>
<comment type="cofactor">
    <cofactor evidence="7">
        <name>Mg(2+)</name>
        <dbReference type="ChEBI" id="CHEBI:18420"/>
    </cofactor>
</comment>
<dbReference type="InterPro" id="IPR006074">
    <property type="entry name" value="GTP1-OBG_CS"/>
</dbReference>
<protein>
    <recommendedName>
        <fullName evidence="7">GTPase Obg</fullName>
        <ecNumber evidence="7">3.6.5.-</ecNumber>
    </recommendedName>
    <alternativeName>
        <fullName evidence="7">GTP-binding protein Obg</fullName>
    </alternativeName>
</protein>
<comment type="subcellular location">
    <subcellularLocation>
        <location evidence="7">Cytoplasm</location>
    </subcellularLocation>
</comment>
<dbReference type="NCBIfam" id="TIGR02729">
    <property type="entry name" value="Obg_CgtA"/>
    <property type="match status" value="1"/>
</dbReference>
<dbReference type="NCBIfam" id="NF008956">
    <property type="entry name" value="PRK12299.1"/>
    <property type="match status" value="1"/>
</dbReference>
<evidence type="ECO:0000256" key="1">
    <source>
        <dbReference type="ARBA" id="ARBA00007699"/>
    </source>
</evidence>
<evidence type="ECO:0000256" key="6">
    <source>
        <dbReference type="ARBA" id="ARBA00023134"/>
    </source>
</evidence>
<dbReference type="InterPro" id="IPR005225">
    <property type="entry name" value="Small_GTP-bd"/>
</dbReference>
<dbReference type="PANTHER" id="PTHR11702:SF31">
    <property type="entry name" value="MITOCHONDRIAL RIBOSOME-ASSOCIATED GTPASE 2"/>
    <property type="match status" value="1"/>
</dbReference>